<dbReference type="Pfam" id="PF04355">
    <property type="entry name" value="BamE"/>
    <property type="match status" value="1"/>
</dbReference>
<protein>
    <submittedName>
        <fullName evidence="4">SmpA / OmlA family protein</fullName>
    </submittedName>
</protein>
<sequence length="173" mass="19266">MAGCPNAHSLPAITAVVAVALMTFLSSITSADSSIYRCEGPDGVQFSDQPCGPGSERVEVRDTRVGGSLADNLPDYDDRPGPIPAEEEETEAAEEDTCRFINSTNLRTYLARNQVVPGMTREQVQQAFGRTSEVYPTPQETWVYQTKYYGALYELTYVYFRNGCVERVEYRKP</sequence>
<feature type="region of interest" description="Disordered" evidence="1">
    <location>
        <begin position="67"/>
        <end position="92"/>
    </location>
</feature>
<dbReference type="EMBL" id="FOHZ01000010">
    <property type="protein sequence ID" value="SET45216.1"/>
    <property type="molecule type" value="Genomic_DNA"/>
</dbReference>
<evidence type="ECO:0000313" key="4">
    <source>
        <dbReference type="EMBL" id="SET45216.1"/>
    </source>
</evidence>
<evidence type="ECO:0000256" key="1">
    <source>
        <dbReference type="SAM" id="MobiDB-lite"/>
    </source>
</evidence>
<keyword evidence="5" id="KW-1185">Reference proteome</keyword>
<dbReference type="Proteomes" id="UP000198762">
    <property type="component" value="Unassembled WGS sequence"/>
</dbReference>
<accession>A0A1I0EJ75</accession>
<feature type="domain" description="Outer membrane protein assembly factor BamE" evidence="2">
    <location>
        <begin position="112"/>
        <end position="150"/>
    </location>
</feature>
<dbReference type="AlphaFoldDB" id="A0A1I0EJ75"/>
<dbReference type="Pfam" id="PF13511">
    <property type="entry name" value="DUF4124"/>
    <property type="match status" value="1"/>
</dbReference>
<dbReference type="InterPro" id="IPR025392">
    <property type="entry name" value="DUF4124"/>
</dbReference>
<proteinExistence type="predicted"/>
<dbReference type="RefSeq" id="WP_091851877.1">
    <property type="nucleotide sequence ID" value="NZ_FOHZ01000010.1"/>
</dbReference>
<name>A0A1I0EJ75_9GAMM</name>
<organism evidence="4 5">
    <name type="scientific">Marinobacter segnicrescens</name>
    <dbReference type="NCBI Taxonomy" id="430453"/>
    <lineage>
        <taxon>Bacteria</taxon>
        <taxon>Pseudomonadati</taxon>
        <taxon>Pseudomonadota</taxon>
        <taxon>Gammaproteobacteria</taxon>
        <taxon>Pseudomonadales</taxon>
        <taxon>Marinobacteraceae</taxon>
        <taxon>Marinobacter</taxon>
    </lineage>
</organism>
<dbReference type="STRING" id="430453.SAMN04487962_1106"/>
<dbReference type="InterPro" id="IPR007450">
    <property type="entry name" value="BamE_dom"/>
</dbReference>
<dbReference type="GO" id="GO:0019867">
    <property type="term" value="C:outer membrane"/>
    <property type="evidence" value="ECO:0007669"/>
    <property type="project" value="InterPro"/>
</dbReference>
<evidence type="ECO:0000313" key="5">
    <source>
        <dbReference type="Proteomes" id="UP000198762"/>
    </source>
</evidence>
<evidence type="ECO:0000259" key="2">
    <source>
        <dbReference type="Pfam" id="PF04355"/>
    </source>
</evidence>
<feature type="domain" description="DUF4124" evidence="3">
    <location>
        <begin position="24"/>
        <end position="61"/>
    </location>
</feature>
<reference evidence="5" key="1">
    <citation type="submission" date="2016-10" db="EMBL/GenBank/DDBJ databases">
        <authorList>
            <person name="Varghese N."/>
            <person name="Submissions S."/>
        </authorList>
    </citation>
    <scope>NUCLEOTIDE SEQUENCE [LARGE SCALE GENOMIC DNA]</scope>
    <source>
        <strain evidence="5">CGMCC 1.6489</strain>
    </source>
</reference>
<evidence type="ECO:0000259" key="3">
    <source>
        <dbReference type="Pfam" id="PF13511"/>
    </source>
</evidence>
<gene>
    <name evidence="4" type="ORF">SAMN04487962_1106</name>
</gene>